<dbReference type="RefSeq" id="WP_110503065.1">
    <property type="nucleotide sequence ID" value="NZ_QJVD01000047.1"/>
</dbReference>
<gene>
    <name evidence="2" type="ORF">CVV68_21660</name>
</gene>
<dbReference type="PANTHER" id="PTHR36505">
    <property type="entry name" value="BLR1072 PROTEIN"/>
    <property type="match status" value="1"/>
</dbReference>
<organism evidence="2 3">
    <name type="scientific">Arthrobacter livingstonensis</name>
    <dbReference type="NCBI Taxonomy" id="670078"/>
    <lineage>
        <taxon>Bacteria</taxon>
        <taxon>Bacillati</taxon>
        <taxon>Actinomycetota</taxon>
        <taxon>Actinomycetes</taxon>
        <taxon>Micrococcales</taxon>
        <taxon>Micrococcaceae</taxon>
        <taxon>Arthrobacter</taxon>
    </lineage>
</organism>
<evidence type="ECO:0000259" key="1">
    <source>
        <dbReference type="Pfam" id="PF05239"/>
    </source>
</evidence>
<dbReference type="InterPro" id="IPR011033">
    <property type="entry name" value="PRC_barrel-like_sf"/>
</dbReference>
<dbReference type="GO" id="GO:0019684">
    <property type="term" value="P:photosynthesis, light reaction"/>
    <property type="evidence" value="ECO:0007669"/>
    <property type="project" value="InterPro"/>
</dbReference>
<dbReference type="PANTHER" id="PTHR36505:SF1">
    <property type="entry name" value="BLR1072 PROTEIN"/>
    <property type="match status" value="1"/>
</dbReference>
<dbReference type="GO" id="GO:0030077">
    <property type="term" value="C:plasma membrane light-harvesting complex"/>
    <property type="evidence" value="ECO:0007669"/>
    <property type="project" value="InterPro"/>
</dbReference>
<evidence type="ECO:0000313" key="2">
    <source>
        <dbReference type="EMBL" id="PYI64545.1"/>
    </source>
</evidence>
<dbReference type="Proteomes" id="UP000247832">
    <property type="component" value="Unassembled WGS sequence"/>
</dbReference>
<dbReference type="EMBL" id="QJVD01000047">
    <property type="protein sequence ID" value="PYI64545.1"/>
    <property type="molecule type" value="Genomic_DNA"/>
</dbReference>
<dbReference type="OrthoDB" id="4738165at2"/>
<feature type="domain" description="PRC-barrel" evidence="1">
    <location>
        <begin position="23"/>
        <end position="95"/>
    </location>
</feature>
<dbReference type="Gene3D" id="3.90.50.10">
    <property type="entry name" value="Photosynthetic Reaction Center, subunit H, domain 2"/>
    <property type="match status" value="1"/>
</dbReference>
<comment type="caution">
    <text evidence="2">The sequence shown here is derived from an EMBL/GenBank/DDBJ whole genome shotgun (WGS) entry which is preliminary data.</text>
</comment>
<dbReference type="InterPro" id="IPR027275">
    <property type="entry name" value="PRC-brl_dom"/>
</dbReference>
<dbReference type="Pfam" id="PF05239">
    <property type="entry name" value="PRC"/>
    <property type="match status" value="1"/>
</dbReference>
<keyword evidence="3" id="KW-1185">Reference proteome</keyword>
<dbReference type="SUPFAM" id="SSF50346">
    <property type="entry name" value="PRC-barrel domain"/>
    <property type="match status" value="1"/>
</dbReference>
<sequence>MATHGTGKLIKLSDAGETVAVGDEDLRGRSVRDKDGNDLGKVDDLLLDARENKVRFLEVASGGFLGLGKTKSFIPIDAITDITERDVNINQTREHVARAPAYDPDLVDDVDDMSYYENLYFHYGYMPYWGAGYTQPRFPHYRRD</sequence>
<accession>A0A2V5L0F7</accession>
<proteinExistence type="predicted"/>
<reference evidence="2 3" key="1">
    <citation type="submission" date="2018-05" db="EMBL/GenBank/DDBJ databases">
        <title>Genetic diversity of glacier-inhabiting Cryobacterium bacteria in China and description of Cryobacterium mengkeensis sp. nov. and Arthrobacter glacialis sp. nov.</title>
        <authorList>
            <person name="Liu Q."/>
            <person name="Xin Y.-H."/>
        </authorList>
    </citation>
    <scope>NUCLEOTIDE SEQUENCE [LARGE SCALE GENOMIC DNA]</scope>
    <source>
        <strain evidence="2 3">LI2</strain>
    </source>
</reference>
<protein>
    <submittedName>
        <fullName evidence="2">PRC-barrel domain-containing protein</fullName>
    </submittedName>
</protein>
<evidence type="ECO:0000313" key="3">
    <source>
        <dbReference type="Proteomes" id="UP000247832"/>
    </source>
</evidence>
<dbReference type="InterPro" id="IPR014747">
    <property type="entry name" value="Bac_photo_RC_H_C"/>
</dbReference>
<name>A0A2V5L0F7_9MICC</name>
<dbReference type="AlphaFoldDB" id="A0A2V5L0F7"/>